<proteinExistence type="predicted"/>
<organism evidence="2 3">
    <name type="scientific">Fistulina hepatica ATCC 64428</name>
    <dbReference type="NCBI Taxonomy" id="1128425"/>
    <lineage>
        <taxon>Eukaryota</taxon>
        <taxon>Fungi</taxon>
        <taxon>Dikarya</taxon>
        <taxon>Basidiomycota</taxon>
        <taxon>Agaricomycotina</taxon>
        <taxon>Agaricomycetes</taxon>
        <taxon>Agaricomycetidae</taxon>
        <taxon>Agaricales</taxon>
        <taxon>Fistulinaceae</taxon>
        <taxon>Fistulina</taxon>
    </lineage>
</organism>
<evidence type="ECO:0000313" key="3">
    <source>
        <dbReference type="Proteomes" id="UP000054144"/>
    </source>
</evidence>
<sequence length="396" mass="44656">MPVSSWRIFFIFGNPKVNSQGLSQGHMLCQFRIKGLRRLSSSTERALQVYYLLILNTIFTAFSLGDLYDSFIREGNGPSKAPMLTAMALGGTLAFFSFRIYLLMYNIFIAGVVLLCSVITFVSAIMVPPYVQASGLVTEIDYKNRFVRTCTILCEDRFESRTSSAICGDVFVASSLVYFMVTHRTAVQSLRRILRELAQMKIDVYSHQRIFTASVATCIVTSLVQITETCFLFTVPQKGWFVISVLFGEEIRLPTHHWFCLLRHLYLQPIIIRICTASALAALNMRANWNKRLNVVHGCTVRILYRGSSRLITHVLTLQELSDFPSTSPDIRGRLRNVSRIHGRIITMTGGQNLTRGRSMATQRKATPEQPQTTCASSSKRLTLLHRICPGDTLAQ</sequence>
<gene>
    <name evidence="2" type="ORF">FISHEDRAFT_61046</name>
</gene>
<dbReference type="AlphaFoldDB" id="A0A0D7A3N2"/>
<feature type="transmembrane region" description="Helical" evidence="1">
    <location>
        <begin position="49"/>
        <end position="69"/>
    </location>
</feature>
<keyword evidence="3" id="KW-1185">Reference proteome</keyword>
<evidence type="ECO:0000256" key="1">
    <source>
        <dbReference type="SAM" id="Phobius"/>
    </source>
</evidence>
<accession>A0A0D7A3N2</accession>
<evidence type="ECO:0000313" key="2">
    <source>
        <dbReference type="EMBL" id="KIY45647.1"/>
    </source>
</evidence>
<name>A0A0D7A3N2_9AGAR</name>
<feature type="transmembrane region" description="Helical" evidence="1">
    <location>
        <begin position="107"/>
        <end position="127"/>
    </location>
</feature>
<dbReference type="Proteomes" id="UP000054144">
    <property type="component" value="Unassembled WGS sequence"/>
</dbReference>
<reference evidence="2 3" key="1">
    <citation type="journal article" date="2015" name="Fungal Genet. Biol.">
        <title>Evolution of novel wood decay mechanisms in Agaricales revealed by the genome sequences of Fistulina hepatica and Cylindrobasidium torrendii.</title>
        <authorList>
            <person name="Floudas D."/>
            <person name="Held B.W."/>
            <person name="Riley R."/>
            <person name="Nagy L.G."/>
            <person name="Koehler G."/>
            <person name="Ransdell A.S."/>
            <person name="Younus H."/>
            <person name="Chow J."/>
            <person name="Chiniquy J."/>
            <person name="Lipzen A."/>
            <person name="Tritt A."/>
            <person name="Sun H."/>
            <person name="Haridas S."/>
            <person name="LaButti K."/>
            <person name="Ohm R.A."/>
            <person name="Kues U."/>
            <person name="Blanchette R.A."/>
            <person name="Grigoriev I.V."/>
            <person name="Minto R.E."/>
            <person name="Hibbett D.S."/>
        </authorList>
    </citation>
    <scope>NUCLEOTIDE SEQUENCE [LARGE SCALE GENOMIC DNA]</scope>
    <source>
        <strain evidence="2 3">ATCC 64428</strain>
    </source>
</reference>
<protein>
    <submittedName>
        <fullName evidence="2">Uncharacterized protein</fullName>
    </submittedName>
</protein>
<dbReference type="EMBL" id="KN882047">
    <property type="protein sequence ID" value="KIY45647.1"/>
    <property type="molecule type" value="Genomic_DNA"/>
</dbReference>
<feature type="transmembrane region" description="Helical" evidence="1">
    <location>
        <begin position="81"/>
        <end position="101"/>
    </location>
</feature>
<keyword evidence="1" id="KW-1133">Transmembrane helix</keyword>
<keyword evidence="1" id="KW-0472">Membrane</keyword>
<keyword evidence="1" id="KW-0812">Transmembrane</keyword>